<dbReference type="GO" id="GO:0005524">
    <property type="term" value="F:ATP binding"/>
    <property type="evidence" value="ECO:0007669"/>
    <property type="project" value="UniProtKB-UniRule"/>
</dbReference>
<evidence type="ECO:0000259" key="4">
    <source>
        <dbReference type="PROSITE" id="PS51186"/>
    </source>
</evidence>
<comment type="caution">
    <text evidence="5">The sequence shown here is derived from an EMBL/GenBank/DDBJ whole genome shotgun (WGS) entry which is preliminary data.</text>
</comment>
<dbReference type="OrthoDB" id="9779753at2"/>
<keyword evidence="6" id="KW-1185">Reference proteome</keyword>
<reference evidence="5 6" key="1">
    <citation type="submission" date="2016-02" db="EMBL/GenBank/DDBJ databases">
        <title>Anaerosporomusa subterraneum gen. nov., sp. nov., a spore-forming obligate anaerobe isolated from saprolite.</title>
        <authorList>
            <person name="Choi J.K."/>
            <person name="Shah M."/>
            <person name="Yee N."/>
        </authorList>
    </citation>
    <scope>NUCLEOTIDE SEQUENCE [LARGE SCALE GENOMIC DNA]</scope>
    <source>
        <strain evidence="5 6">RU4</strain>
    </source>
</reference>
<organism evidence="5 6">
    <name type="scientific">Anaerosporomusa subterranea</name>
    <dbReference type="NCBI Taxonomy" id="1794912"/>
    <lineage>
        <taxon>Bacteria</taxon>
        <taxon>Bacillati</taxon>
        <taxon>Bacillota</taxon>
        <taxon>Negativicutes</taxon>
        <taxon>Acetonemataceae</taxon>
        <taxon>Anaerosporomusa</taxon>
    </lineage>
</organism>
<accession>A0A154BVG4</accession>
<comment type="catalytic activity">
    <reaction evidence="3">
        <text>holo-[citrate lyase ACP] + acetate + ATP = acetyl-[citrate lyase ACP] + AMP + diphosphate</text>
        <dbReference type="Rhea" id="RHEA:23788"/>
        <dbReference type="Rhea" id="RHEA-COMP:10158"/>
        <dbReference type="Rhea" id="RHEA-COMP:13710"/>
        <dbReference type="ChEBI" id="CHEBI:30089"/>
        <dbReference type="ChEBI" id="CHEBI:30616"/>
        <dbReference type="ChEBI" id="CHEBI:33019"/>
        <dbReference type="ChEBI" id="CHEBI:82683"/>
        <dbReference type="ChEBI" id="CHEBI:137976"/>
        <dbReference type="ChEBI" id="CHEBI:456215"/>
        <dbReference type="EC" id="6.2.1.22"/>
    </reaction>
</comment>
<dbReference type="NCBIfam" id="TIGR00124">
    <property type="entry name" value="cit_ly_ligase"/>
    <property type="match status" value="1"/>
</dbReference>
<proteinExistence type="predicted"/>
<keyword evidence="1 3" id="KW-0547">Nucleotide-binding</keyword>
<dbReference type="SMART" id="SM00764">
    <property type="entry name" value="Citrate_ly_lig"/>
    <property type="match status" value="1"/>
</dbReference>
<dbReference type="PIRSF" id="PIRSF005751">
    <property type="entry name" value="Acet_citr_lig"/>
    <property type="match status" value="1"/>
</dbReference>
<keyword evidence="2 3" id="KW-0067">ATP-binding</keyword>
<dbReference type="InterPro" id="IPR005216">
    <property type="entry name" value="Citrate_lyase_ligase"/>
</dbReference>
<protein>
    <recommendedName>
        <fullName evidence="3">[Citrate [pro-3S]-lyase] ligase</fullName>
        <ecNumber evidence="3">6.2.1.22</ecNumber>
    </recommendedName>
</protein>
<dbReference type="InterPro" id="IPR013166">
    <property type="entry name" value="Citrate_lyase_ligase_C"/>
</dbReference>
<dbReference type="EMBL" id="LSGP01000005">
    <property type="protein sequence ID" value="KYZ77919.1"/>
    <property type="molecule type" value="Genomic_DNA"/>
</dbReference>
<evidence type="ECO:0000256" key="3">
    <source>
        <dbReference type="PIRNR" id="PIRNR005751"/>
    </source>
</evidence>
<dbReference type="PANTHER" id="PTHR40599">
    <property type="entry name" value="[CITRATE [PRO-3S]-LYASE] LIGASE"/>
    <property type="match status" value="1"/>
</dbReference>
<keyword evidence="5" id="KW-0456">Lyase</keyword>
<dbReference type="PANTHER" id="PTHR40599:SF1">
    <property type="entry name" value="[CITRATE [PRO-3S]-LYASE] LIGASE"/>
    <property type="match status" value="1"/>
</dbReference>
<dbReference type="GO" id="GO:0016747">
    <property type="term" value="F:acyltransferase activity, transferring groups other than amino-acyl groups"/>
    <property type="evidence" value="ECO:0007669"/>
    <property type="project" value="InterPro"/>
</dbReference>
<dbReference type="AlphaFoldDB" id="A0A154BVG4"/>
<evidence type="ECO:0000313" key="6">
    <source>
        <dbReference type="Proteomes" id="UP000076268"/>
    </source>
</evidence>
<dbReference type="STRING" id="1794912.AXX12_16785"/>
<dbReference type="SUPFAM" id="SSF52374">
    <property type="entry name" value="Nucleotidylyl transferase"/>
    <property type="match status" value="1"/>
</dbReference>
<name>A0A154BVG4_ANASB</name>
<evidence type="ECO:0000313" key="5">
    <source>
        <dbReference type="EMBL" id="KYZ77919.1"/>
    </source>
</evidence>
<dbReference type="Gene3D" id="3.40.50.620">
    <property type="entry name" value="HUPs"/>
    <property type="match status" value="1"/>
</dbReference>
<dbReference type="Gene3D" id="3.40.630.30">
    <property type="match status" value="1"/>
</dbReference>
<dbReference type="PROSITE" id="PS51186">
    <property type="entry name" value="GNAT"/>
    <property type="match status" value="1"/>
</dbReference>
<dbReference type="InterPro" id="IPR014729">
    <property type="entry name" value="Rossmann-like_a/b/a_fold"/>
</dbReference>
<dbReference type="EC" id="6.2.1.22" evidence="3"/>
<dbReference type="Proteomes" id="UP000076268">
    <property type="component" value="Unassembled WGS sequence"/>
</dbReference>
<sequence>MFNDVKIEIVNLANTRQFREVQDFLAQFDLTFDADVEYTVLARLTEKMVGTGSFKGEILRNIAIDENLQGLGLTATIVSALMQEQSRRGRMHYFVFTKPSKAHLFANLGFTEIVRAEPYVVLLETGLGSIEGYCKEVEIAAAHLPGERAAIVVNCNPFTKGHQALIEKAAGENAAVIVFVVSEECSLFPFADRLKLVKAGATHLPNVAVVPAGKYIISAATFPTYFTRDEDAVVAQARLDITLFATQIARRLHINSRYMGQEPYCQVTNAYNQAMLDILPAHGISVKVMERVQVAGEIVSASKVREMIKRDDWEGIQSLVPETTYDYLVSDETKPILAKIRSTDSRH</sequence>
<comment type="function">
    <text evidence="3">Acetylation of prosthetic group (2-(5''-phosphoribosyl)-3'-dephosphocoenzyme-A) of the gamma subunit of citrate lyase.</text>
</comment>
<dbReference type="GO" id="GO:0008771">
    <property type="term" value="F:[citrate (pro-3S)-lyase] ligase activity"/>
    <property type="evidence" value="ECO:0007669"/>
    <property type="project" value="UniProtKB-EC"/>
</dbReference>
<gene>
    <name evidence="5" type="ORF">AXX12_16785</name>
</gene>
<dbReference type="SUPFAM" id="SSF55729">
    <property type="entry name" value="Acyl-CoA N-acyltransferases (Nat)"/>
    <property type="match status" value="1"/>
</dbReference>
<dbReference type="GO" id="GO:0016829">
    <property type="term" value="F:lyase activity"/>
    <property type="evidence" value="ECO:0007669"/>
    <property type="project" value="UniProtKB-KW"/>
</dbReference>
<dbReference type="InterPro" id="IPR016181">
    <property type="entry name" value="Acyl_CoA_acyltransferase"/>
</dbReference>
<feature type="domain" description="N-acetyltransferase" evidence="4">
    <location>
        <begin position="1"/>
        <end position="128"/>
    </location>
</feature>
<dbReference type="RefSeq" id="WP_066237387.1">
    <property type="nucleotide sequence ID" value="NZ_LSGP01000005.1"/>
</dbReference>
<dbReference type="InterPro" id="IPR000182">
    <property type="entry name" value="GNAT_dom"/>
</dbReference>
<dbReference type="Pfam" id="PF08218">
    <property type="entry name" value="Citrate_ly_lig"/>
    <property type="match status" value="1"/>
</dbReference>
<evidence type="ECO:0000256" key="1">
    <source>
        <dbReference type="ARBA" id="ARBA00022741"/>
    </source>
</evidence>
<keyword evidence="3 5" id="KW-0436">Ligase</keyword>
<evidence type="ECO:0000256" key="2">
    <source>
        <dbReference type="ARBA" id="ARBA00022840"/>
    </source>
</evidence>